<keyword evidence="2" id="KW-0472">Membrane</keyword>
<dbReference type="InterPro" id="IPR036779">
    <property type="entry name" value="LysM_dom_sf"/>
</dbReference>
<evidence type="ECO:0000313" key="4">
    <source>
        <dbReference type="EMBL" id="ROS43031.1"/>
    </source>
</evidence>
<evidence type="ECO:0000256" key="2">
    <source>
        <dbReference type="SAM" id="Phobius"/>
    </source>
</evidence>
<accession>A0A3N2H293</accession>
<keyword evidence="2" id="KW-1133">Transmembrane helix</keyword>
<evidence type="ECO:0000259" key="3">
    <source>
        <dbReference type="Pfam" id="PF01476"/>
    </source>
</evidence>
<evidence type="ECO:0000313" key="5">
    <source>
        <dbReference type="Proteomes" id="UP000274843"/>
    </source>
</evidence>
<comment type="caution">
    <text evidence="4">The sequence shown here is derived from an EMBL/GenBank/DDBJ whole genome shotgun (WGS) entry which is preliminary data.</text>
</comment>
<dbReference type="Gene3D" id="3.10.350.10">
    <property type="entry name" value="LysM domain"/>
    <property type="match status" value="1"/>
</dbReference>
<organism evidence="4 5">
    <name type="scientific">Amycolatopsis thermoflava</name>
    <dbReference type="NCBI Taxonomy" id="84480"/>
    <lineage>
        <taxon>Bacteria</taxon>
        <taxon>Bacillati</taxon>
        <taxon>Actinomycetota</taxon>
        <taxon>Actinomycetes</taxon>
        <taxon>Pseudonocardiales</taxon>
        <taxon>Pseudonocardiaceae</taxon>
        <taxon>Amycolatopsis</taxon>
        <taxon>Amycolatopsis methanolica group</taxon>
    </lineage>
</organism>
<proteinExistence type="predicted"/>
<evidence type="ECO:0000256" key="1">
    <source>
        <dbReference type="SAM" id="MobiDB-lite"/>
    </source>
</evidence>
<keyword evidence="2" id="KW-0812">Transmembrane</keyword>
<dbReference type="CDD" id="cd00118">
    <property type="entry name" value="LysM"/>
    <property type="match status" value="1"/>
</dbReference>
<protein>
    <submittedName>
        <fullName evidence="4">LysM domain-containing protein</fullName>
    </submittedName>
</protein>
<dbReference type="EMBL" id="RKHY01000001">
    <property type="protein sequence ID" value="ROS43031.1"/>
    <property type="molecule type" value="Genomic_DNA"/>
</dbReference>
<dbReference type="Proteomes" id="UP000274843">
    <property type="component" value="Unassembled WGS sequence"/>
</dbReference>
<dbReference type="RefSeq" id="WP_027934907.1">
    <property type="nucleotide sequence ID" value="NZ_CBDRBK010000010.1"/>
</dbReference>
<gene>
    <name evidence="4" type="ORF">EDD35_5432</name>
</gene>
<name>A0A3N2H293_9PSEU</name>
<feature type="region of interest" description="Disordered" evidence="1">
    <location>
        <begin position="17"/>
        <end position="40"/>
    </location>
</feature>
<reference evidence="4 5" key="1">
    <citation type="submission" date="2018-11" db="EMBL/GenBank/DDBJ databases">
        <title>Sequencing the genomes of 1000 actinobacteria strains.</title>
        <authorList>
            <person name="Klenk H.-P."/>
        </authorList>
    </citation>
    <scope>NUCLEOTIDE SEQUENCE [LARGE SCALE GENOMIC DNA]</scope>
    <source>
        <strain evidence="4 5">DSM 44348</strain>
    </source>
</reference>
<dbReference type="Pfam" id="PF01476">
    <property type="entry name" value="LysM"/>
    <property type="match status" value="1"/>
</dbReference>
<feature type="compositionally biased region" description="Basic and acidic residues" evidence="1">
    <location>
        <begin position="28"/>
        <end position="39"/>
    </location>
</feature>
<dbReference type="InterPro" id="IPR018392">
    <property type="entry name" value="LysM"/>
</dbReference>
<dbReference type="GeneID" id="301846726"/>
<sequence length="159" mass="16899">MSVLTLEEWLVRRAPEEGAGGRVPVRPRRPEVRRPEVRRPPTRARVVAGRRPGPVAACPRRIAPRWPWLAAVGVAIALAVTGLGVFAGSFAPDVPERTATVAVAPGETLWDLARQYAPGSDTGAVVERIEELNHLPAESVVPGLLLTVPVESGSVITGS</sequence>
<feature type="domain" description="LysM" evidence="3">
    <location>
        <begin position="103"/>
        <end position="149"/>
    </location>
</feature>
<dbReference type="AlphaFoldDB" id="A0A3N2H293"/>
<feature type="transmembrane region" description="Helical" evidence="2">
    <location>
        <begin position="68"/>
        <end position="91"/>
    </location>
</feature>
<keyword evidence="5" id="KW-1185">Reference proteome</keyword>